<dbReference type="HAMAP" id="MF_01834">
    <property type="entry name" value="EndA_long"/>
    <property type="match status" value="1"/>
</dbReference>
<dbReference type="InterPro" id="IPR036167">
    <property type="entry name" value="tRNA_intron_Endo_cat-like_sf"/>
</dbReference>
<dbReference type="InterPro" id="IPR006678">
    <property type="entry name" value="tRNA_intron_Endonuc_N"/>
</dbReference>
<dbReference type="GO" id="GO:0006388">
    <property type="term" value="P:tRNA splicing, via endonucleolytic cleavage and ligation"/>
    <property type="evidence" value="ECO:0007669"/>
    <property type="project" value="UniProtKB-UniRule"/>
</dbReference>
<feature type="domain" description="tRNA intron endonuclease N-terminal" evidence="6">
    <location>
        <begin position="186"/>
        <end position="245"/>
    </location>
</feature>
<evidence type="ECO:0000256" key="3">
    <source>
        <dbReference type="ARBA" id="ARBA00024798"/>
    </source>
</evidence>
<comment type="similarity">
    <text evidence="4">Belongs to the tRNA-intron endonuclease family. Archaeal long subfamily.</text>
</comment>
<dbReference type="SUPFAM" id="SSF53032">
    <property type="entry name" value="tRNA-intron endonuclease catalytic domain-like"/>
    <property type="match status" value="2"/>
</dbReference>
<dbReference type="InterPro" id="IPR006677">
    <property type="entry name" value="tRNA_intron_Endonuc_cat-like"/>
</dbReference>
<dbReference type="InterPro" id="IPR023516">
    <property type="entry name" value="tRNA_splic_arch_long"/>
</dbReference>
<sequence>MNGRLRDDEVVVGGDARQRYYDSSGYGRPLGGQEIALSRVEAAYLLFKGDIDSVVRDGSASRGESDDEEMGFRAFLADAGGEIVARFLVYADLRDRGFYLSPDREGWVDAPRSNDDFVVYPRGKGPWDDAVLYRIRVVGERADVSAEELGDAVLAVVDEESEITYLETDEADLRGSSGTDHPHGVAADLLDDRVLVWDPPAALHERGFYGQPLDARDGDRNRSGVLQLSLVEAAYLAREGVLSLDAETVRERGREVERGRFDRRLRVYRALRERGIVPKTGFKFGADFRTYADVESVDDLGHSECLVRVLPADHVFSPRDLSLDVRLAHGVRKRMIFALVGPNEQITDWISVSRLTP</sequence>
<dbReference type="GeneID" id="73044242"/>
<evidence type="ECO:0000313" key="8">
    <source>
        <dbReference type="Proteomes" id="UP001595945"/>
    </source>
</evidence>
<name>A0ABD5Q3A7_9EURY</name>
<organism evidence="7 8">
    <name type="scientific">Halorussus aquaticus</name>
    <dbReference type="NCBI Taxonomy" id="2953748"/>
    <lineage>
        <taxon>Archaea</taxon>
        <taxon>Methanobacteriati</taxon>
        <taxon>Methanobacteriota</taxon>
        <taxon>Stenosarchaea group</taxon>
        <taxon>Halobacteria</taxon>
        <taxon>Halobacteriales</taxon>
        <taxon>Haladaptataceae</taxon>
        <taxon>Halorussus</taxon>
    </lineage>
</organism>
<comment type="subunit">
    <text evidence="4">Homodimer.</text>
</comment>
<evidence type="ECO:0000256" key="2">
    <source>
        <dbReference type="ARBA" id="ARBA00023239"/>
    </source>
</evidence>
<keyword evidence="8" id="KW-1185">Reference proteome</keyword>
<keyword evidence="2 4" id="KW-0456">Lyase</keyword>
<dbReference type="CDD" id="cd22363">
    <property type="entry name" value="tRNA-intron_lyase_C"/>
    <property type="match status" value="2"/>
</dbReference>
<dbReference type="InterPro" id="IPR036740">
    <property type="entry name" value="tRNA_intron_Endonuc_N_sf"/>
</dbReference>
<feature type="active site" evidence="4">
    <location>
        <position position="302"/>
    </location>
</feature>
<feature type="active site" evidence="4">
    <location>
        <position position="333"/>
    </location>
</feature>
<dbReference type="InterPro" id="IPR011856">
    <property type="entry name" value="tRNA_endonuc-like_dom_sf"/>
</dbReference>
<dbReference type="PANTHER" id="PTHR21227">
    <property type="entry name" value="TRNA-SPLICING ENDONUCLEASE SUBUNIT SEN2"/>
    <property type="match status" value="1"/>
</dbReference>
<dbReference type="AlphaFoldDB" id="A0ABD5Q3A7"/>
<dbReference type="InterPro" id="IPR006676">
    <property type="entry name" value="tRNA_splic"/>
</dbReference>
<comment type="function">
    <text evidence="4">Endonuclease that removes tRNA introns. Cleaves pre-tRNA at the 5' and 3' splice sites to release the intron. The products are an intron and two tRNA half-molecules bearing 2',3' cyclic phosphate and 5'-OH termini. Recognizes a pseudosymmetric substrate in which 2 bulged loops of 3 bases are separated by a stem of 4 bp.</text>
</comment>
<evidence type="ECO:0000256" key="1">
    <source>
        <dbReference type="ARBA" id="ARBA00022694"/>
    </source>
</evidence>
<comment type="caution">
    <text evidence="7">The sequence shown here is derived from an EMBL/GenBank/DDBJ whole genome shotgun (WGS) entry which is preliminary data.</text>
</comment>
<dbReference type="EC" id="4.6.1.16" evidence="4"/>
<comment type="catalytic activity">
    <reaction evidence="4">
        <text>pretRNA = a 3'-half-tRNA molecule with a 5'-OH end + a 5'-half-tRNA molecule with a 2',3'-cyclic phosphate end + an intron with a 2',3'-cyclic phosphate and a 5'-hydroxyl terminus.</text>
        <dbReference type="EC" id="4.6.1.16"/>
    </reaction>
</comment>
<dbReference type="NCBIfam" id="TIGR00324">
    <property type="entry name" value="endA"/>
    <property type="match status" value="1"/>
</dbReference>
<evidence type="ECO:0000313" key="7">
    <source>
        <dbReference type="EMBL" id="MFC4825055.1"/>
    </source>
</evidence>
<accession>A0ABD5Q3A7</accession>
<dbReference type="Gene3D" id="3.40.1350.10">
    <property type="match status" value="2"/>
</dbReference>
<dbReference type="SUPFAM" id="SSF55267">
    <property type="entry name" value="tRNA-intron endonuclease N-terminal domain-like"/>
    <property type="match status" value="2"/>
</dbReference>
<dbReference type="Pfam" id="PF01974">
    <property type="entry name" value="tRNA_int_endo"/>
    <property type="match status" value="1"/>
</dbReference>
<evidence type="ECO:0000259" key="6">
    <source>
        <dbReference type="Pfam" id="PF02778"/>
    </source>
</evidence>
<dbReference type="Gene3D" id="3.40.1170.20">
    <property type="entry name" value="tRNA intron endonuclease, N-terminal domain"/>
    <property type="match status" value="2"/>
</dbReference>
<feature type="domain" description="tRNA intron endonuclease N-terminal" evidence="6">
    <location>
        <begin position="1"/>
        <end position="59"/>
    </location>
</feature>
<feature type="active site" evidence="4">
    <location>
        <position position="291"/>
    </location>
</feature>
<dbReference type="PANTHER" id="PTHR21227:SF0">
    <property type="entry name" value="TRNA-SPLICING ENDONUCLEASE SUBUNIT SEN2"/>
    <property type="match status" value="1"/>
</dbReference>
<protein>
    <recommendedName>
        <fullName evidence="4">tRNA-splicing endonuclease</fullName>
        <ecNumber evidence="4">4.6.1.16</ecNumber>
    </recommendedName>
    <alternativeName>
        <fullName evidence="4">tRNA-intron endonuclease</fullName>
    </alternativeName>
</protein>
<keyword evidence="1 4" id="KW-0819">tRNA processing</keyword>
<gene>
    <name evidence="4 7" type="primary">endA</name>
    <name evidence="7" type="ORF">ACFO9K_12375</name>
</gene>
<dbReference type="GO" id="GO:0000213">
    <property type="term" value="F:tRNA-intron lyase activity"/>
    <property type="evidence" value="ECO:0007669"/>
    <property type="project" value="UniProtKB-UniRule"/>
</dbReference>
<feature type="domain" description="tRNA intron endonuclease catalytic" evidence="5">
    <location>
        <begin position="261"/>
        <end position="347"/>
    </location>
</feature>
<dbReference type="EMBL" id="JBHSHT010000001">
    <property type="protein sequence ID" value="MFC4825055.1"/>
    <property type="molecule type" value="Genomic_DNA"/>
</dbReference>
<dbReference type="Pfam" id="PF02778">
    <property type="entry name" value="tRNA_int_endo_N"/>
    <property type="match status" value="2"/>
</dbReference>
<dbReference type="NCBIfam" id="NF006794">
    <property type="entry name" value="PRK09300.1-1"/>
    <property type="match status" value="1"/>
</dbReference>
<evidence type="ECO:0000259" key="5">
    <source>
        <dbReference type="Pfam" id="PF01974"/>
    </source>
</evidence>
<reference evidence="7 8" key="1">
    <citation type="journal article" date="2019" name="Int. J. Syst. Evol. Microbiol.">
        <title>The Global Catalogue of Microorganisms (GCM) 10K type strain sequencing project: providing services to taxonomists for standard genome sequencing and annotation.</title>
        <authorList>
            <consortium name="The Broad Institute Genomics Platform"/>
            <consortium name="The Broad Institute Genome Sequencing Center for Infectious Disease"/>
            <person name="Wu L."/>
            <person name="Ma J."/>
        </authorList>
    </citation>
    <scope>NUCLEOTIDE SEQUENCE [LARGE SCALE GENOMIC DNA]</scope>
    <source>
        <strain evidence="7 8">XZYJ18</strain>
    </source>
</reference>
<comment type="function">
    <text evidence="3">Endonuclease that removes tRNA introns. Cleaves pre-tRNA at the 5'- and 3'-splice sites to release the intron. The products are an intron and two tRNA half-molecules bearing 2',3' cyclic phosphate and 5'-OH termini. Recognizes a pseudosymmetric substrate in which 2 bulged loops of 3 bases are separated by a stem of 4 bp.</text>
</comment>
<proteinExistence type="inferred from homology"/>
<dbReference type="Proteomes" id="UP001595945">
    <property type="component" value="Unassembled WGS sequence"/>
</dbReference>
<dbReference type="RefSeq" id="WP_254269240.1">
    <property type="nucleotide sequence ID" value="NZ_CP100400.1"/>
</dbReference>
<evidence type="ECO:0000256" key="4">
    <source>
        <dbReference type="HAMAP-Rule" id="MF_01834"/>
    </source>
</evidence>